<reference evidence="1" key="2">
    <citation type="submission" date="2018-05" db="EMBL/GenBank/DDBJ databases">
        <title>OmerRS3 (Oryza meridionalis Reference Sequence Version 3).</title>
        <authorList>
            <person name="Zhang J."/>
            <person name="Kudrna D."/>
            <person name="Lee S."/>
            <person name="Talag J."/>
            <person name="Welchert J."/>
            <person name="Wing R.A."/>
        </authorList>
    </citation>
    <scope>NUCLEOTIDE SEQUENCE [LARGE SCALE GENOMIC DNA]</scope>
    <source>
        <strain evidence="1">cv. OR44</strain>
    </source>
</reference>
<protein>
    <submittedName>
        <fullName evidence="1">Uncharacterized protein</fullName>
    </submittedName>
</protein>
<name>A0A0E0F6J8_9ORYZ</name>
<dbReference type="Gramene" id="OMERI11G13450.1">
    <property type="protein sequence ID" value="OMERI11G13450.1"/>
    <property type="gene ID" value="OMERI11G13450"/>
</dbReference>
<evidence type="ECO:0000313" key="1">
    <source>
        <dbReference type="EnsemblPlants" id="OMERI11G13450.1"/>
    </source>
</evidence>
<proteinExistence type="predicted"/>
<dbReference type="Proteomes" id="UP000008021">
    <property type="component" value="Chromosome 11"/>
</dbReference>
<dbReference type="EnsemblPlants" id="OMERI11G13450.1">
    <property type="protein sequence ID" value="OMERI11G13450.1"/>
    <property type="gene ID" value="OMERI11G13450"/>
</dbReference>
<organism evidence="1">
    <name type="scientific">Oryza meridionalis</name>
    <dbReference type="NCBI Taxonomy" id="40149"/>
    <lineage>
        <taxon>Eukaryota</taxon>
        <taxon>Viridiplantae</taxon>
        <taxon>Streptophyta</taxon>
        <taxon>Embryophyta</taxon>
        <taxon>Tracheophyta</taxon>
        <taxon>Spermatophyta</taxon>
        <taxon>Magnoliopsida</taxon>
        <taxon>Liliopsida</taxon>
        <taxon>Poales</taxon>
        <taxon>Poaceae</taxon>
        <taxon>BOP clade</taxon>
        <taxon>Oryzoideae</taxon>
        <taxon>Oryzeae</taxon>
        <taxon>Oryzinae</taxon>
        <taxon>Oryza</taxon>
    </lineage>
</organism>
<reference evidence="1" key="1">
    <citation type="submission" date="2015-04" db="UniProtKB">
        <authorList>
            <consortium name="EnsemblPlants"/>
        </authorList>
    </citation>
    <scope>IDENTIFICATION</scope>
</reference>
<evidence type="ECO:0000313" key="2">
    <source>
        <dbReference type="Proteomes" id="UP000008021"/>
    </source>
</evidence>
<dbReference type="HOGENOM" id="CLU_2389854_0_0_1"/>
<sequence>MEYIVRSNFYPSSPHHKSTWNCNARVKKRFYPSSPHHCELVITYNSNRVLAVGGGEEGSSQHDDSSDLHGRAGLDLRQINWGYFNTFTEYKISK</sequence>
<keyword evidence="2" id="KW-1185">Reference proteome</keyword>
<accession>A0A0E0F6J8</accession>
<dbReference type="AlphaFoldDB" id="A0A0E0F6J8"/>